<keyword evidence="3" id="KW-1185">Reference proteome</keyword>
<evidence type="ECO:0000313" key="2">
    <source>
        <dbReference type="EMBL" id="CCH50506.1"/>
    </source>
</evidence>
<dbReference type="KEGG" id="dpi:BN4_20444"/>
<sequence>MNTLIAVPSATPGGLDAAVDAHFGHCALYTLVAIENGEIKDVSTLPNVPHESGGCMAPVNHLASNNVKALISGGMGFRPLQGFNQVGIDVFHGNGAPTVNAAVQAFMHESLPKFSPEHTCGGGTDHGEGHCGNHA</sequence>
<name>M1WL05_PSEP2</name>
<dbReference type="RefSeq" id="WP_015416548.1">
    <property type="nucleotide sequence ID" value="NC_020409.1"/>
</dbReference>
<organism evidence="2 3">
    <name type="scientific">Pseudodesulfovibrio piezophilus (strain DSM 21447 / JCM 15486 / C1TLV30)</name>
    <name type="common">Desulfovibrio piezophilus</name>
    <dbReference type="NCBI Taxonomy" id="1322246"/>
    <lineage>
        <taxon>Bacteria</taxon>
        <taxon>Pseudomonadati</taxon>
        <taxon>Thermodesulfobacteriota</taxon>
        <taxon>Desulfovibrionia</taxon>
        <taxon>Desulfovibrionales</taxon>
        <taxon>Desulfovibrionaceae</taxon>
    </lineage>
</organism>
<dbReference type="Gene3D" id="3.30.420.130">
    <property type="entry name" value="Dinitrogenase iron-molybdenum cofactor biosynthesis domain"/>
    <property type="match status" value="1"/>
</dbReference>
<protein>
    <submittedName>
        <fullName evidence="2">Dinitrogenase iron-molybdenum cofactor biosynthesis protein</fullName>
    </submittedName>
</protein>
<dbReference type="InterPro" id="IPR051840">
    <property type="entry name" value="NifX/NifY_domain"/>
</dbReference>
<dbReference type="Pfam" id="PF02579">
    <property type="entry name" value="Nitro_FeMo-Co"/>
    <property type="match status" value="1"/>
</dbReference>
<dbReference type="BioCyc" id="DPIE1322246:BN4_RS16455-MONOMER"/>
<dbReference type="OrthoDB" id="280278at2"/>
<reference evidence="3" key="2">
    <citation type="journal article" date="2013" name="Stand. Genomic Sci.">
        <title>Complete genome sequence of Desulfocapsa sulfexigens, a marine deltaproteobacterium specialized in disproportionating inorganic sulfur compounds.</title>
        <authorList>
            <person name="Finster K.W."/>
            <person name="Kjeldsen K.U."/>
            <person name="Kube M."/>
            <person name="Reinhardt R."/>
            <person name="Mussmann M."/>
            <person name="Amann R."/>
            <person name="Schreiber L."/>
        </authorList>
    </citation>
    <scope>NUCLEOTIDE SEQUENCE [LARGE SCALE GENOMIC DNA]</scope>
    <source>
        <strain evidence="3">DSM 10523 / SB164P1</strain>
    </source>
</reference>
<dbReference type="HOGENOM" id="CLU_104194_2_1_7"/>
<gene>
    <name evidence="2" type="ordered locus">BN4_20444</name>
</gene>
<dbReference type="eggNOG" id="COG1433">
    <property type="taxonomic scope" value="Bacteria"/>
</dbReference>
<dbReference type="PANTHER" id="PTHR33937:SF2">
    <property type="entry name" value="DINITROGENASE IRON-MOLYBDENUM COFACTOR BIOSYNTHESIS DOMAIN-CONTAINING PROTEIN"/>
    <property type="match status" value="1"/>
</dbReference>
<dbReference type="STRING" id="1322246.BN4_20444"/>
<dbReference type="EMBL" id="FO203427">
    <property type="protein sequence ID" value="CCH50506.1"/>
    <property type="molecule type" value="Genomic_DNA"/>
</dbReference>
<dbReference type="InterPro" id="IPR003731">
    <property type="entry name" value="Di-Nase_FeMo-co_biosynth"/>
</dbReference>
<evidence type="ECO:0000259" key="1">
    <source>
        <dbReference type="Pfam" id="PF02579"/>
    </source>
</evidence>
<dbReference type="PATRIC" id="fig|879567.3.peg.3547"/>
<dbReference type="InterPro" id="IPR036105">
    <property type="entry name" value="DiNase_FeMo-co_biosyn_sf"/>
</dbReference>
<accession>M1WL05</accession>
<dbReference type="PANTHER" id="PTHR33937">
    <property type="entry name" value="IRON-MOLYBDENUM PROTEIN-RELATED-RELATED"/>
    <property type="match status" value="1"/>
</dbReference>
<dbReference type="SUPFAM" id="SSF53146">
    <property type="entry name" value="Nitrogenase accessory factor-like"/>
    <property type="match status" value="1"/>
</dbReference>
<evidence type="ECO:0000313" key="3">
    <source>
        <dbReference type="Proteomes" id="UP000011724"/>
    </source>
</evidence>
<feature type="domain" description="Dinitrogenase iron-molybdenum cofactor biosynthesis" evidence="1">
    <location>
        <begin position="16"/>
        <end position="107"/>
    </location>
</feature>
<reference evidence="2 3" key="1">
    <citation type="journal article" date="2013" name="PLoS ONE">
        <title>The first genomic and proteomic characterization of a deep-sea sulfate reducer: insights into the piezophilic lifestyle of Desulfovibrio piezophilus.</title>
        <authorList>
            <person name="Pradel N."/>
            <person name="Ji B."/>
            <person name="Gimenez G."/>
            <person name="Talla E."/>
            <person name="Lenoble P."/>
            <person name="Garel M."/>
            <person name="Tamburini C."/>
            <person name="Fourquet P."/>
            <person name="Lebrun R."/>
            <person name="Bertin P."/>
            <person name="Denis Y."/>
            <person name="Pophillat M."/>
            <person name="Barbe V."/>
            <person name="Ollivier B."/>
            <person name="Dolla A."/>
        </authorList>
    </citation>
    <scope>NUCLEOTIDE SEQUENCE [LARGE SCALE GENOMIC DNA]</scope>
    <source>
        <strain evidence="3">DSM 10523 / SB164P1</strain>
    </source>
</reference>
<proteinExistence type="predicted"/>
<dbReference type="Proteomes" id="UP000011724">
    <property type="component" value="Chromosome"/>
</dbReference>
<dbReference type="AlphaFoldDB" id="M1WL05"/>